<gene>
    <name evidence="6" type="ORF">A2363_04625</name>
</gene>
<sequence>MVVTIGYILLGIIAGLISGLVGIGGGIIVVPALVLLFGLTQQQAQGTTLALLVPPIGFLAAYTYYKHGFVDVKVALLICIGFLLGTIPGARYATAVNNELLSRIFGVALLALSAKMILFP</sequence>
<keyword evidence="4 5" id="KW-0472">Membrane</keyword>
<evidence type="ECO:0000256" key="1">
    <source>
        <dbReference type="ARBA" id="ARBA00004141"/>
    </source>
</evidence>
<organism evidence="6 7">
    <name type="scientific">Candidatus Gottesmanbacteria bacterium RIFOXYB1_FULL_47_11</name>
    <dbReference type="NCBI Taxonomy" id="1798401"/>
    <lineage>
        <taxon>Bacteria</taxon>
        <taxon>Candidatus Gottesmaniibacteriota</taxon>
    </lineage>
</organism>
<dbReference type="AlphaFoldDB" id="A0A1F6BG00"/>
<evidence type="ECO:0000313" key="7">
    <source>
        <dbReference type="Proteomes" id="UP000176186"/>
    </source>
</evidence>
<comment type="similarity">
    <text evidence="5">Belongs to the 4-toluene sulfonate uptake permease (TSUP) (TC 2.A.102) family.</text>
</comment>
<dbReference type="PANTHER" id="PTHR43701:SF2">
    <property type="entry name" value="MEMBRANE TRANSPORTER PROTEIN YJNA-RELATED"/>
    <property type="match status" value="1"/>
</dbReference>
<protein>
    <recommendedName>
        <fullName evidence="5">Probable membrane transporter protein</fullName>
    </recommendedName>
</protein>
<evidence type="ECO:0000256" key="4">
    <source>
        <dbReference type="ARBA" id="ARBA00023136"/>
    </source>
</evidence>
<feature type="transmembrane region" description="Helical" evidence="5">
    <location>
        <begin position="43"/>
        <end position="62"/>
    </location>
</feature>
<dbReference type="PANTHER" id="PTHR43701">
    <property type="entry name" value="MEMBRANE TRANSPORTER PROTEIN MJ0441-RELATED"/>
    <property type="match status" value="1"/>
</dbReference>
<accession>A0A1F6BG00</accession>
<feature type="transmembrane region" description="Helical" evidence="5">
    <location>
        <begin position="74"/>
        <end position="94"/>
    </location>
</feature>
<name>A0A1F6BG00_9BACT</name>
<evidence type="ECO:0000256" key="5">
    <source>
        <dbReference type="RuleBase" id="RU363041"/>
    </source>
</evidence>
<dbReference type="EMBL" id="MFKE01000004">
    <property type="protein sequence ID" value="OGG35866.1"/>
    <property type="molecule type" value="Genomic_DNA"/>
</dbReference>
<dbReference type="Pfam" id="PF01925">
    <property type="entry name" value="TauE"/>
    <property type="match status" value="1"/>
</dbReference>
<dbReference type="GO" id="GO:0005886">
    <property type="term" value="C:plasma membrane"/>
    <property type="evidence" value="ECO:0007669"/>
    <property type="project" value="UniProtKB-SubCell"/>
</dbReference>
<evidence type="ECO:0000256" key="3">
    <source>
        <dbReference type="ARBA" id="ARBA00022989"/>
    </source>
</evidence>
<comment type="subcellular location">
    <subcellularLocation>
        <location evidence="5">Cell membrane</location>
        <topology evidence="5">Multi-pass membrane protein</topology>
    </subcellularLocation>
    <subcellularLocation>
        <location evidence="1">Membrane</location>
        <topology evidence="1">Multi-pass membrane protein</topology>
    </subcellularLocation>
</comment>
<keyword evidence="2 5" id="KW-0812">Transmembrane</keyword>
<dbReference type="STRING" id="1798401.A2363_04625"/>
<evidence type="ECO:0000313" key="6">
    <source>
        <dbReference type="EMBL" id="OGG35866.1"/>
    </source>
</evidence>
<feature type="transmembrane region" description="Helical" evidence="5">
    <location>
        <begin position="100"/>
        <end position="119"/>
    </location>
</feature>
<dbReference type="Proteomes" id="UP000176186">
    <property type="component" value="Unassembled WGS sequence"/>
</dbReference>
<evidence type="ECO:0000256" key="2">
    <source>
        <dbReference type="ARBA" id="ARBA00022692"/>
    </source>
</evidence>
<comment type="caution">
    <text evidence="6">The sequence shown here is derived from an EMBL/GenBank/DDBJ whole genome shotgun (WGS) entry which is preliminary data.</text>
</comment>
<dbReference type="InterPro" id="IPR051598">
    <property type="entry name" value="TSUP/Inactive_protease-like"/>
</dbReference>
<keyword evidence="5" id="KW-1003">Cell membrane</keyword>
<proteinExistence type="inferred from homology"/>
<reference evidence="6 7" key="1">
    <citation type="journal article" date="2016" name="Nat. Commun.">
        <title>Thousands of microbial genomes shed light on interconnected biogeochemical processes in an aquifer system.</title>
        <authorList>
            <person name="Anantharaman K."/>
            <person name="Brown C.T."/>
            <person name="Hug L.A."/>
            <person name="Sharon I."/>
            <person name="Castelle C.J."/>
            <person name="Probst A.J."/>
            <person name="Thomas B.C."/>
            <person name="Singh A."/>
            <person name="Wilkins M.J."/>
            <person name="Karaoz U."/>
            <person name="Brodie E.L."/>
            <person name="Williams K.H."/>
            <person name="Hubbard S.S."/>
            <person name="Banfield J.F."/>
        </authorList>
    </citation>
    <scope>NUCLEOTIDE SEQUENCE [LARGE SCALE GENOMIC DNA]</scope>
</reference>
<feature type="transmembrane region" description="Helical" evidence="5">
    <location>
        <begin position="7"/>
        <end position="37"/>
    </location>
</feature>
<keyword evidence="3 5" id="KW-1133">Transmembrane helix</keyword>
<dbReference type="InterPro" id="IPR002781">
    <property type="entry name" value="TM_pro_TauE-like"/>
</dbReference>